<organism evidence="1 2">
    <name type="scientific">Eleginops maclovinus</name>
    <name type="common">Patagonian blennie</name>
    <name type="synonym">Eleginus maclovinus</name>
    <dbReference type="NCBI Taxonomy" id="56733"/>
    <lineage>
        <taxon>Eukaryota</taxon>
        <taxon>Metazoa</taxon>
        <taxon>Chordata</taxon>
        <taxon>Craniata</taxon>
        <taxon>Vertebrata</taxon>
        <taxon>Euteleostomi</taxon>
        <taxon>Actinopterygii</taxon>
        <taxon>Neopterygii</taxon>
        <taxon>Teleostei</taxon>
        <taxon>Neoteleostei</taxon>
        <taxon>Acanthomorphata</taxon>
        <taxon>Eupercaria</taxon>
        <taxon>Perciformes</taxon>
        <taxon>Notothenioidei</taxon>
        <taxon>Eleginopidae</taxon>
        <taxon>Eleginops</taxon>
    </lineage>
</organism>
<sequence>MLLCMRASCCPHKLSIPEWIRTIWQISEDLHCCLKMDAGITLRLTAGYQTDTLTYFLPLGQDGGNKT</sequence>
<evidence type="ECO:0000313" key="1">
    <source>
        <dbReference type="EMBL" id="KAK5855040.1"/>
    </source>
</evidence>
<dbReference type="EMBL" id="JAUZQC010000018">
    <property type="protein sequence ID" value="KAK5855040.1"/>
    <property type="molecule type" value="Genomic_DNA"/>
</dbReference>
<comment type="caution">
    <text evidence="1">The sequence shown here is derived from an EMBL/GenBank/DDBJ whole genome shotgun (WGS) entry which is preliminary data.</text>
</comment>
<dbReference type="AlphaFoldDB" id="A0AAN7X8R2"/>
<reference evidence="1 2" key="1">
    <citation type="journal article" date="2023" name="Genes (Basel)">
        <title>Chromosome-Level Genome Assembly and Circadian Gene Repertoire of the Patagonia Blennie Eleginops maclovinus-The Closest Ancestral Proxy of Antarctic Cryonotothenioids.</title>
        <authorList>
            <person name="Cheng C.C."/>
            <person name="Rivera-Colon A.G."/>
            <person name="Minhas B.F."/>
            <person name="Wilson L."/>
            <person name="Rayamajhi N."/>
            <person name="Vargas-Chacoff L."/>
            <person name="Catchen J.M."/>
        </authorList>
    </citation>
    <scope>NUCLEOTIDE SEQUENCE [LARGE SCALE GENOMIC DNA]</scope>
    <source>
        <strain evidence="1">JMC-PN-2008</strain>
    </source>
</reference>
<proteinExistence type="predicted"/>
<name>A0AAN7X8R2_ELEMC</name>
<dbReference type="Proteomes" id="UP001346869">
    <property type="component" value="Unassembled WGS sequence"/>
</dbReference>
<reference evidence="1 2" key="2">
    <citation type="journal article" date="2023" name="Mol. Biol. Evol.">
        <title>Genomics of Secondarily Temperate Adaptation in the Only Non-Antarctic Icefish.</title>
        <authorList>
            <person name="Rivera-Colon A.G."/>
            <person name="Rayamajhi N."/>
            <person name="Minhas B.F."/>
            <person name="Madrigal G."/>
            <person name="Bilyk K.T."/>
            <person name="Yoon V."/>
            <person name="Hune M."/>
            <person name="Gregory S."/>
            <person name="Cheng C.H.C."/>
            <person name="Catchen J.M."/>
        </authorList>
    </citation>
    <scope>NUCLEOTIDE SEQUENCE [LARGE SCALE GENOMIC DNA]</scope>
    <source>
        <strain evidence="1">JMC-PN-2008</strain>
    </source>
</reference>
<keyword evidence="2" id="KW-1185">Reference proteome</keyword>
<evidence type="ECO:0000313" key="2">
    <source>
        <dbReference type="Proteomes" id="UP001346869"/>
    </source>
</evidence>
<protein>
    <submittedName>
        <fullName evidence="1">Uncharacterized protein</fullName>
    </submittedName>
</protein>
<gene>
    <name evidence="1" type="ORF">PBY51_005180</name>
</gene>
<accession>A0AAN7X8R2</accession>